<dbReference type="InterPro" id="IPR006113">
    <property type="entry name" value="6PGDH_Gnd/GntZ"/>
</dbReference>
<protein>
    <recommendedName>
        <fullName evidence="6 13">6-phosphogluconate dehydrogenase, decarboxylating</fullName>
        <ecNumber evidence="5 13">1.1.1.44</ecNumber>
    </recommendedName>
</protein>
<evidence type="ECO:0000256" key="3">
    <source>
        <dbReference type="ARBA" id="ARBA00008419"/>
    </source>
</evidence>
<dbReference type="GO" id="GO:0004616">
    <property type="term" value="F:phosphogluconate dehydrogenase (decarboxylating) activity"/>
    <property type="evidence" value="ECO:0007669"/>
    <property type="project" value="UniProtKB-EC"/>
</dbReference>
<feature type="active site" description="Proton acceptor" evidence="12">
    <location>
        <position position="173"/>
    </location>
</feature>
<feature type="active site" description="Proton donor" evidence="12">
    <location>
        <position position="180"/>
    </location>
</feature>
<reference evidence="15" key="1">
    <citation type="submission" date="2019-12" db="EMBL/GenBank/DDBJ databases">
        <title>Genome sequence of Babesia ovis.</title>
        <authorList>
            <person name="Yamagishi J."/>
            <person name="Sevinc F."/>
            <person name="Xuan X."/>
        </authorList>
    </citation>
    <scope>NUCLEOTIDE SEQUENCE</scope>
    <source>
        <strain evidence="15">Selcuk</strain>
    </source>
</reference>
<feature type="domain" description="6-phosphogluconate dehydrogenase C-terminal" evidence="14">
    <location>
        <begin position="169"/>
        <end position="452"/>
    </location>
</feature>
<dbReference type="GO" id="GO:0050661">
    <property type="term" value="F:NADP binding"/>
    <property type="evidence" value="ECO:0007669"/>
    <property type="project" value="InterPro"/>
</dbReference>
<gene>
    <name evidence="15" type="ORF">BaOVIS_010180</name>
</gene>
<evidence type="ECO:0000256" key="12">
    <source>
        <dbReference type="PIRSR" id="PIRSR000109-1"/>
    </source>
</evidence>
<evidence type="ECO:0000256" key="6">
    <source>
        <dbReference type="ARBA" id="ARBA00018193"/>
    </source>
</evidence>
<evidence type="ECO:0000256" key="11">
    <source>
        <dbReference type="ARBA" id="ARBA00048640"/>
    </source>
</evidence>
<comment type="catalytic activity">
    <reaction evidence="11 13">
        <text>6-phospho-D-gluconate + NADP(+) = D-ribulose 5-phosphate + CO2 + NADPH</text>
        <dbReference type="Rhea" id="RHEA:10116"/>
        <dbReference type="ChEBI" id="CHEBI:16526"/>
        <dbReference type="ChEBI" id="CHEBI:57783"/>
        <dbReference type="ChEBI" id="CHEBI:58121"/>
        <dbReference type="ChEBI" id="CHEBI:58349"/>
        <dbReference type="ChEBI" id="CHEBI:58759"/>
        <dbReference type="EC" id="1.1.1.44"/>
    </reaction>
</comment>
<dbReference type="NCBIfam" id="NF006765">
    <property type="entry name" value="PRK09287.1"/>
    <property type="match status" value="1"/>
</dbReference>
<name>A0A9W5T8X0_BABOV</name>
<accession>A0A9W5T8X0</accession>
<evidence type="ECO:0000256" key="13">
    <source>
        <dbReference type="RuleBase" id="RU000485"/>
    </source>
</evidence>
<dbReference type="InterPro" id="IPR013328">
    <property type="entry name" value="6PGD_dom2"/>
</dbReference>
<comment type="subunit">
    <text evidence="4">Homodimer.</text>
</comment>
<evidence type="ECO:0000256" key="4">
    <source>
        <dbReference type="ARBA" id="ARBA00011738"/>
    </source>
</evidence>
<dbReference type="OrthoDB" id="434986at2759"/>
<keyword evidence="16" id="KW-1185">Reference proteome</keyword>
<evidence type="ECO:0000256" key="10">
    <source>
        <dbReference type="ARBA" id="ARBA00023126"/>
    </source>
</evidence>
<dbReference type="EMBL" id="BLIY01000007">
    <property type="protein sequence ID" value="GFE53614.1"/>
    <property type="molecule type" value="Genomic_DNA"/>
</dbReference>
<dbReference type="InterPro" id="IPR006114">
    <property type="entry name" value="6PGDH_C"/>
</dbReference>
<dbReference type="Gene3D" id="1.20.5.320">
    <property type="entry name" value="6-Phosphogluconate Dehydrogenase, domain 3"/>
    <property type="match status" value="1"/>
</dbReference>
<evidence type="ECO:0000256" key="2">
    <source>
        <dbReference type="ARBA" id="ARBA00004874"/>
    </source>
</evidence>
<dbReference type="InterPro" id="IPR006115">
    <property type="entry name" value="6PGDH_NADP-bd"/>
</dbReference>
<sequence>MSSDIGVIGLGVMGGAYAQNLTSRGIRVSAFTIQQSEVDKMKALGISNLQVFTNVGEFVESIQRPRKIIILVTAGKAVDQVLNCILGVLAKGDIVMDAGNEWYENTLRRMERCKQHDIHYCSMGVSGGERGARLSPCIMFSGDRSDYDAVKPYIEQGGRSFYVGTGASGHYVKMVHNGIEYGIMQIISEIYMIMSAIFELPLDSIGKILAEWNESDVGSFLLSITGEILQVKNKDGASYLVDKIVDCSGANGTGKWTVKEALDLGVPVPTISAAVEMRNASNMQRNVPLVPRTQAKDGHSLSEEDLKRTLLGCMVVCLAQGTALLMEASQKFNWDLNMQQICNIWSKDAIISCKLLTKLSEAFGSHEAGKNILYHDSIKNIISDTVESWRTVCKTCLNYNLTAPAITASLQYLQTVSSAKLGHNLIQAQRDYFGSHCFTRIDEPGKHHYNWY</sequence>
<evidence type="ECO:0000256" key="9">
    <source>
        <dbReference type="ARBA" id="ARBA00023064"/>
    </source>
</evidence>
<proteinExistence type="inferred from homology"/>
<dbReference type="AlphaFoldDB" id="A0A9W5T8X0"/>
<dbReference type="PRINTS" id="PR00076">
    <property type="entry name" value="6PGDHDRGNASE"/>
</dbReference>
<evidence type="ECO:0000256" key="5">
    <source>
        <dbReference type="ARBA" id="ARBA00013011"/>
    </source>
</evidence>
<dbReference type="Pfam" id="PF03446">
    <property type="entry name" value="NAD_binding_2"/>
    <property type="match status" value="1"/>
</dbReference>
<comment type="function">
    <text evidence="1">Catalyzes the oxidative decarboxylation of 6-phosphogluconate to ribulose 5-phosphate and CO(2), with concomitant reduction of NADP to NADPH.</text>
</comment>
<dbReference type="SUPFAM" id="SSF51735">
    <property type="entry name" value="NAD(P)-binding Rossmann-fold domains"/>
    <property type="match status" value="1"/>
</dbReference>
<keyword evidence="10 13" id="KW-0570">Pentose shunt</keyword>
<evidence type="ECO:0000313" key="16">
    <source>
        <dbReference type="Proteomes" id="UP001057455"/>
    </source>
</evidence>
<keyword evidence="9 13" id="KW-0311">Gluconate utilization</keyword>
<dbReference type="InterPro" id="IPR008927">
    <property type="entry name" value="6-PGluconate_DH-like_C_sf"/>
</dbReference>
<dbReference type="InterPro" id="IPR036291">
    <property type="entry name" value="NAD(P)-bd_dom_sf"/>
</dbReference>
<comment type="caution">
    <text evidence="15">The sequence shown here is derived from an EMBL/GenBank/DDBJ whole genome shotgun (WGS) entry which is preliminary data.</text>
</comment>
<dbReference type="Gene3D" id="1.10.1040.10">
    <property type="entry name" value="N-(1-d-carboxylethyl)-l-norvaline Dehydrogenase, domain 2"/>
    <property type="match status" value="1"/>
</dbReference>
<dbReference type="NCBIfam" id="TIGR00873">
    <property type="entry name" value="gnd"/>
    <property type="match status" value="1"/>
</dbReference>
<evidence type="ECO:0000256" key="8">
    <source>
        <dbReference type="ARBA" id="ARBA00023002"/>
    </source>
</evidence>
<keyword evidence="8 13" id="KW-0560">Oxidoreductase</keyword>
<organism evidence="15 16">
    <name type="scientific">Babesia ovis</name>
    <dbReference type="NCBI Taxonomy" id="5869"/>
    <lineage>
        <taxon>Eukaryota</taxon>
        <taxon>Sar</taxon>
        <taxon>Alveolata</taxon>
        <taxon>Apicomplexa</taxon>
        <taxon>Aconoidasida</taxon>
        <taxon>Piroplasmida</taxon>
        <taxon>Babesiidae</taxon>
        <taxon>Babesia</taxon>
    </lineage>
</organism>
<dbReference type="PIRSF" id="PIRSF000109">
    <property type="entry name" value="6PGD"/>
    <property type="match status" value="1"/>
</dbReference>
<dbReference type="Proteomes" id="UP001057455">
    <property type="component" value="Unassembled WGS sequence"/>
</dbReference>
<dbReference type="SMART" id="SM01350">
    <property type="entry name" value="6PGD"/>
    <property type="match status" value="1"/>
</dbReference>
<dbReference type="GO" id="GO:0019521">
    <property type="term" value="P:D-gluconate metabolic process"/>
    <property type="evidence" value="ECO:0007669"/>
    <property type="project" value="UniProtKB-KW"/>
</dbReference>
<dbReference type="PANTHER" id="PTHR11811">
    <property type="entry name" value="6-PHOSPHOGLUCONATE DEHYDROGENASE"/>
    <property type="match status" value="1"/>
</dbReference>
<comment type="pathway">
    <text evidence="2 13">Carbohydrate degradation; pentose phosphate pathway; D-ribulose 5-phosphate from D-glucose 6-phosphate (oxidative stage): step 3/3.</text>
</comment>
<dbReference type="Pfam" id="PF00393">
    <property type="entry name" value="6PGD"/>
    <property type="match status" value="1"/>
</dbReference>
<dbReference type="InterPro" id="IPR006183">
    <property type="entry name" value="Pgluconate_DH"/>
</dbReference>
<dbReference type="Gene3D" id="3.40.50.720">
    <property type="entry name" value="NAD(P)-binding Rossmann-like Domain"/>
    <property type="match status" value="1"/>
</dbReference>
<dbReference type="SUPFAM" id="SSF48179">
    <property type="entry name" value="6-phosphogluconate dehydrogenase C-terminal domain-like"/>
    <property type="match status" value="1"/>
</dbReference>
<keyword evidence="7 13" id="KW-0521">NADP</keyword>
<dbReference type="EC" id="1.1.1.44" evidence="5 13"/>
<evidence type="ECO:0000256" key="7">
    <source>
        <dbReference type="ARBA" id="ARBA00022857"/>
    </source>
</evidence>
<dbReference type="FunFam" id="1.10.1040.10:FF:000032">
    <property type="entry name" value="6-phosphogluconate dehydrogenase, decarboxylating"/>
    <property type="match status" value="1"/>
</dbReference>
<evidence type="ECO:0000313" key="15">
    <source>
        <dbReference type="EMBL" id="GFE53614.1"/>
    </source>
</evidence>
<comment type="similarity">
    <text evidence="3 13">Belongs to the 6-phosphogluconate dehydrogenase family.</text>
</comment>
<evidence type="ECO:0000256" key="1">
    <source>
        <dbReference type="ARBA" id="ARBA00002526"/>
    </source>
</evidence>
<dbReference type="GO" id="GO:0006098">
    <property type="term" value="P:pentose-phosphate shunt"/>
    <property type="evidence" value="ECO:0007669"/>
    <property type="project" value="UniProtKB-KW"/>
</dbReference>
<evidence type="ECO:0000259" key="14">
    <source>
        <dbReference type="SMART" id="SM01350"/>
    </source>
</evidence>